<reference evidence="1" key="1">
    <citation type="journal article" date="2022" name="bioRxiv">
        <title>Sequencing and chromosome-scale assembly of the giantPleurodeles waltlgenome.</title>
        <authorList>
            <person name="Brown T."/>
            <person name="Elewa A."/>
            <person name="Iarovenko S."/>
            <person name="Subramanian E."/>
            <person name="Araus A.J."/>
            <person name="Petzold A."/>
            <person name="Susuki M."/>
            <person name="Suzuki K.-i.T."/>
            <person name="Hayashi T."/>
            <person name="Toyoda A."/>
            <person name="Oliveira C."/>
            <person name="Osipova E."/>
            <person name="Leigh N.D."/>
            <person name="Simon A."/>
            <person name="Yun M.H."/>
        </authorList>
    </citation>
    <scope>NUCLEOTIDE SEQUENCE</scope>
    <source>
        <strain evidence="1">20211129_DDA</strain>
        <tissue evidence="1">Liver</tissue>
    </source>
</reference>
<name>A0AAV7VQV9_PLEWA</name>
<dbReference type="AlphaFoldDB" id="A0AAV7VQV9"/>
<organism evidence="1 2">
    <name type="scientific">Pleurodeles waltl</name>
    <name type="common">Iberian ribbed newt</name>
    <dbReference type="NCBI Taxonomy" id="8319"/>
    <lineage>
        <taxon>Eukaryota</taxon>
        <taxon>Metazoa</taxon>
        <taxon>Chordata</taxon>
        <taxon>Craniata</taxon>
        <taxon>Vertebrata</taxon>
        <taxon>Euteleostomi</taxon>
        <taxon>Amphibia</taxon>
        <taxon>Batrachia</taxon>
        <taxon>Caudata</taxon>
        <taxon>Salamandroidea</taxon>
        <taxon>Salamandridae</taxon>
        <taxon>Pleurodelinae</taxon>
        <taxon>Pleurodeles</taxon>
    </lineage>
</organism>
<evidence type="ECO:0000313" key="2">
    <source>
        <dbReference type="Proteomes" id="UP001066276"/>
    </source>
</evidence>
<comment type="caution">
    <text evidence="1">The sequence shown here is derived from an EMBL/GenBank/DDBJ whole genome shotgun (WGS) entry which is preliminary data.</text>
</comment>
<keyword evidence="2" id="KW-1185">Reference proteome</keyword>
<dbReference type="Proteomes" id="UP001066276">
    <property type="component" value="Chromosome 2_1"/>
</dbReference>
<protein>
    <submittedName>
        <fullName evidence="1">Uncharacterized protein</fullName>
    </submittedName>
</protein>
<gene>
    <name evidence="1" type="ORF">NDU88_007578</name>
</gene>
<dbReference type="EMBL" id="JANPWB010000003">
    <property type="protein sequence ID" value="KAJ1203797.1"/>
    <property type="molecule type" value="Genomic_DNA"/>
</dbReference>
<sequence>MSLVHRQLKTREYLRMTMGFMPLSPLFMFSQCRAAQRASDARCVCAWRYAFPVQSGAAGSRAAERSFVLETLRASHLVCSDDDALLRGLRECFFVAGAWSPGVVGRASSGRQITPAAARTSAVLARQRLPWKSASRMAWLSRVSVPRWVNVGRPSCCRVCPQSETGHCACSFFLDGAHGDRRYPRRQNVALCT</sequence>
<accession>A0AAV7VQV9</accession>
<proteinExistence type="predicted"/>
<evidence type="ECO:0000313" key="1">
    <source>
        <dbReference type="EMBL" id="KAJ1203797.1"/>
    </source>
</evidence>